<accession>A0ABQ7LCG7</accession>
<gene>
    <name evidence="2" type="primary">A09g506510.1_BraROA</name>
    <name evidence="2" type="ORF">IGI04_035407</name>
</gene>
<dbReference type="EMBL" id="JADBGQ010000008">
    <property type="protein sequence ID" value="KAG5383937.1"/>
    <property type="molecule type" value="Genomic_DNA"/>
</dbReference>
<feature type="compositionally biased region" description="Polar residues" evidence="1">
    <location>
        <begin position="120"/>
        <end position="130"/>
    </location>
</feature>
<keyword evidence="3" id="KW-1185">Reference proteome</keyword>
<feature type="region of interest" description="Disordered" evidence="1">
    <location>
        <begin position="92"/>
        <end position="130"/>
    </location>
</feature>
<dbReference type="Proteomes" id="UP000823674">
    <property type="component" value="Chromosome A09"/>
</dbReference>
<feature type="compositionally biased region" description="Basic residues" evidence="1">
    <location>
        <begin position="1"/>
        <end position="19"/>
    </location>
</feature>
<feature type="compositionally biased region" description="Basic and acidic residues" evidence="1">
    <location>
        <begin position="92"/>
        <end position="106"/>
    </location>
</feature>
<feature type="region of interest" description="Disordered" evidence="1">
    <location>
        <begin position="1"/>
        <end position="27"/>
    </location>
</feature>
<organism evidence="2 3">
    <name type="scientific">Brassica rapa subsp. trilocularis</name>
    <dbReference type="NCBI Taxonomy" id="1813537"/>
    <lineage>
        <taxon>Eukaryota</taxon>
        <taxon>Viridiplantae</taxon>
        <taxon>Streptophyta</taxon>
        <taxon>Embryophyta</taxon>
        <taxon>Tracheophyta</taxon>
        <taxon>Spermatophyta</taxon>
        <taxon>Magnoliopsida</taxon>
        <taxon>eudicotyledons</taxon>
        <taxon>Gunneridae</taxon>
        <taxon>Pentapetalae</taxon>
        <taxon>rosids</taxon>
        <taxon>malvids</taxon>
        <taxon>Brassicales</taxon>
        <taxon>Brassicaceae</taxon>
        <taxon>Brassiceae</taxon>
        <taxon>Brassica</taxon>
    </lineage>
</organism>
<reference evidence="2 3" key="1">
    <citation type="submission" date="2021-03" db="EMBL/GenBank/DDBJ databases">
        <authorList>
            <person name="King G.J."/>
            <person name="Bancroft I."/>
            <person name="Baten A."/>
            <person name="Bloomfield J."/>
            <person name="Borpatragohain P."/>
            <person name="He Z."/>
            <person name="Irish N."/>
            <person name="Irwin J."/>
            <person name="Liu K."/>
            <person name="Mauleon R.P."/>
            <person name="Moore J."/>
            <person name="Morris R."/>
            <person name="Ostergaard L."/>
            <person name="Wang B."/>
            <person name="Wells R."/>
        </authorList>
    </citation>
    <scope>NUCLEOTIDE SEQUENCE [LARGE SCALE GENOMIC DNA]</scope>
    <source>
        <strain evidence="2">R-o-18</strain>
        <tissue evidence="2">Leaf</tissue>
    </source>
</reference>
<evidence type="ECO:0000256" key="1">
    <source>
        <dbReference type="SAM" id="MobiDB-lite"/>
    </source>
</evidence>
<evidence type="ECO:0000313" key="3">
    <source>
        <dbReference type="Proteomes" id="UP000823674"/>
    </source>
</evidence>
<comment type="caution">
    <text evidence="2">The sequence shown here is derived from an EMBL/GenBank/DDBJ whole genome shotgun (WGS) entry which is preliminary data.</text>
</comment>
<proteinExistence type="predicted"/>
<evidence type="ECO:0000313" key="2">
    <source>
        <dbReference type="EMBL" id="KAG5383937.1"/>
    </source>
</evidence>
<protein>
    <submittedName>
        <fullName evidence="2">Uncharacterized protein</fullName>
    </submittedName>
</protein>
<name>A0ABQ7LCG7_BRACM</name>
<sequence length="130" mass="14385">MDKKAKVRSRSRRRSRSRTLARERALSSPPEIVNVKDLVLPVVKYSEVKTDELKTLVIKDSPVAEVSVEGWVSAEKQVVVDEVQLEEGEICEDPRGVKEQSLEANKEGPGGASVDDLENSRSGRLSTKIV</sequence>